<evidence type="ECO:0000259" key="4">
    <source>
        <dbReference type="SMART" id="SM00906"/>
    </source>
</evidence>
<dbReference type="InterPro" id="IPR051127">
    <property type="entry name" value="Fungal_SecMet_Regulators"/>
</dbReference>
<evidence type="ECO:0000256" key="1">
    <source>
        <dbReference type="ARBA" id="ARBA00023015"/>
    </source>
</evidence>
<feature type="domain" description="Xylanolytic transcriptional activator regulatory" evidence="4">
    <location>
        <begin position="145"/>
        <end position="220"/>
    </location>
</feature>
<keyword evidence="2" id="KW-0804">Transcription</keyword>
<dbReference type="SMART" id="SM00906">
    <property type="entry name" value="Fungal_trans"/>
    <property type="match status" value="1"/>
</dbReference>
<dbReference type="InterPro" id="IPR007219">
    <property type="entry name" value="XnlR_reg_dom"/>
</dbReference>
<dbReference type="GO" id="GO:0000981">
    <property type="term" value="F:DNA-binding transcription factor activity, RNA polymerase II-specific"/>
    <property type="evidence" value="ECO:0007669"/>
    <property type="project" value="TreeGrafter"/>
</dbReference>
<dbReference type="GO" id="GO:0000435">
    <property type="term" value="P:positive regulation of transcription from RNA polymerase II promoter by galactose"/>
    <property type="evidence" value="ECO:0007669"/>
    <property type="project" value="TreeGrafter"/>
</dbReference>
<comment type="caution">
    <text evidence="5">The sequence shown here is derived from an EMBL/GenBank/DDBJ whole genome shotgun (WGS) entry which is preliminary data.</text>
</comment>
<dbReference type="Pfam" id="PF04082">
    <property type="entry name" value="Fungal_trans"/>
    <property type="match status" value="1"/>
</dbReference>
<reference evidence="6" key="1">
    <citation type="journal article" date="2017" name="Nat. Microbiol.">
        <title>Global analysis of biosynthetic gene clusters reveals vast potential of secondary metabolite production in Penicillium species.</title>
        <authorList>
            <person name="Nielsen J.C."/>
            <person name="Grijseels S."/>
            <person name="Prigent S."/>
            <person name="Ji B."/>
            <person name="Dainat J."/>
            <person name="Nielsen K.F."/>
            <person name="Frisvad J.C."/>
            <person name="Workman M."/>
            <person name="Nielsen J."/>
        </authorList>
    </citation>
    <scope>NUCLEOTIDE SEQUENCE [LARGE SCALE GENOMIC DNA]</scope>
    <source>
        <strain evidence="6">IBT 31811</strain>
    </source>
</reference>
<dbReference type="STRING" id="416450.A0A1V6Q2L8"/>
<dbReference type="GO" id="GO:0005634">
    <property type="term" value="C:nucleus"/>
    <property type="evidence" value="ECO:0007669"/>
    <property type="project" value="TreeGrafter"/>
</dbReference>
<protein>
    <recommendedName>
        <fullName evidence="4">Xylanolytic transcriptional activator regulatory domain-containing protein</fullName>
    </recommendedName>
</protein>
<keyword evidence="1" id="KW-0805">Transcription regulation</keyword>
<proteinExistence type="predicted"/>
<dbReference type="EMBL" id="MDYN01000017">
    <property type="protein sequence ID" value="OQD83287.1"/>
    <property type="molecule type" value="Genomic_DNA"/>
</dbReference>
<dbReference type="Proteomes" id="UP000191672">
    <property type="component" value="Unassembled WGS sequence"/>
</dbReference>
<dbReference type="AlphaFoldDB" id="A0A1V6Q2L8"/>
<dbReference type="PANTHER" id="PTHR47424">
    <property type="entry name" value="REGULATORY PROTEIN GAL4"/>
    <property type="match status" value="1"/>
</dbReference>
<keyword evidence="3" id="KW-0539">Nucleus</keyword>
<name>A0A1V6Q2L8_9EURO</name>
<evidence type="ECO:0000313" key="5">
    <source>
        <dbReference type="EMBL" id="OQD83287.1"/>
    </source>
</evidence>
<dbReference type="GO" id="GO:0006351">
    <property type="term" value="P:DNA-templated transcription"/>
    <property type="evidence" value="ECO:0007669"/>
    <property type="project" value="InterPro"/>
</dbReference>
<dbReference type="CDD" id="cd12148">
    <property type="entry name" value="fungal_TF_MHR"/>
    <property type="match status" value="1"/>
</dbReference>
<organism evidence="5 6">
    <name type="scientific">Penicillium antarcticum</name>
    <dbReference type="NCBI Taxonomy" id="416450"/>
    <lineage>
        <taxon>Eukaryota</taxon>
        <taxon>Fungi</taxon>
        <taxon>Dikarya</taxon>
        <taxon>Ascomycota</taxon>
        <taxon>Pezizomycotina</taxon>
        <taxon>Eurotiomycetes</taxon>
        <taxon>Eurotiomycetidae</taxon>
        <taxon>Eurotiales</taxon>
        <taxon>Aspergillaceae</taxon>
        <taxon>Penicillium</taxon>
    </lineage>
</organism>
<dbReference type="PANTHER" id="PTHR47424:SF4">
    <property type="entry name" value="ZN(II)2CYS6 TRANSCRIPTION FACTOR (EUROFUNG)"/>
    <property type="match status" value="1"/>
</dbReference>
<accession>A0A1V6Q2L8</accession>
<dbReference type="GO" id="GO:0008270">
    <property type="term" value="F:zinc ion binding"/>
    <property type="evidence" value="ECO:0007669"/>
    <property type="project" value="InterPro"/>
</dbReference>
<evidence type="ECO:0000256" key="2">
    <source>
        <dbReference type="ARBA" id="ARBA00023163"/>
    </source>
</evidence>
<sequence length="496" mass="55906">MGPLLFPHPREKETCSPSLMSTQILPPRRMANQLMEIYWNVVFPLYPFFNREELSAEYRKLWNGEESLTCDEDTLMCTFNVIFALGCQLADFIKPEDRADMAGNFFARAQELLPGNMWHSGPSSVIQCLLLVSQYLQSTDSADQCWMVTGMAIRSAQGLGLHLPETSLHLENSHEQELVRKIWHGCVLMDRVVALTLGRPAMISKEAAKAVPLPVVVDEHRLQVPLEQTEESLFLKFYTKSLELYEILNDILLSLYKSPTPPSKPENSHNSYFNSFDDGQVAVFRLDHALSTWSLDLPPHLRTSSPLSSRDPISDRQSIVLRLRERLIVSDDSLPQRFAVQCSILCVRSAQDLVDMVYNNFPPNGQIGKLPSWWYNILYVYTAATILIAGRLCPAILAEATEESVSLSWQRALNILRNYQSYSSSARRCVLALELLYEQINPSAAAVVSQRSPTFPHPVMNDVSLGEGVSAAVIDGFDLPDFVDMSWLNSVPSNLY</sequence>
<gene>
    <name evidence="5" type="ORF">PENANT_c017G07128</name>
</gene>
<keyword evidence="6" id="KW-1185">Reference proteome</keyword>
<dbReference type="GO" id="GO:0000978">
    <property type="term" value="F:RNA polymerase II cis-regulatory region sequence-specific DNA binding"/>
    <property type="evidence" value="ECO:0007669"/>
    <property type="project" value="TreeGrafter"/>
</dbReference>
<evidence type="ECO:0000256" key="3">
    <source>
        <dbReference type="ARBA" id="ARBA00023242"/>
    </source>
</evidence>
<evidence type="ECO:0000313" key="6">
    <source>
        <dbReference type="Proteomes" id="UP000191672"/>
    </source>
</evidence>